<dbReference type="InParanoid" id="A0A1Y1ULV3"/>
<accession>A0A1Y1ULV3</accession>
<feature type="compositionally biased region" description="Basic and acidic residues" evidence="10">
    <location>
        <begin position="126"/>
        <end position="135"/>
    </location>
</feature>
<feature type="transmembrane region" description="Helical" evidence="11">
    <location>
        <begin position="528"/>
        <end position="550"/>
    </location>
</feature>
<dbReference type="PANTHER" id="PTHR12741:SF48">
    <property type="entry name" value="1,3-BETA-GLUCAN SYNTHASE COMPONENT FKS1-RELATED"/>
    <property type="match status" value="1"/>
</dbReference>
<feature type="transmembrane region" description="Helical" evidence="11">
    <location>
        <begin position="461"/>
        <end position="482"/>
    </location>
</feature>
<dbReference type="Pfam" id="PF02364">
    <property type="entry name" value="Glucan_synthase"/>
    <property type="match status" value="1"/>
</dbReference>
<evidence type="ECO:0000256" key="8">
    <source>
        <dbReference type="ARBA" id="ARBA00023136"/>
    </source>
</evidence>
<dbReference type="EMBL" id="NBSH01000003">
    <property type="protein sequence ID" value="ORX38979.1"/>
    <property type="molecule type" value="Genomic_DNA"/>
</dbReference>
<dbReference type="Pfam" id="PF23605">
    <property type="entry name" value="FKS1_dom2"/>
    <property type="match status" value="1"/>
</dbReference>
<feature type="compositionally biased region" description="Polar residues" evidence="10">
    <location>
        <begin position="88"/>
        <end position="125"/>
    </location>
</feature>
<dbReference type="Pfam" id="PF14288">
    <property type="entry name" value="FKS1_dom1"/>
    <property type="match status" value="1"/>
</dbReference>
<evidence type="ECO:0000256" key="10">
    <source>
        <dbReference type="SAM" id="MobiDB-lite"/>
    </source>
</evidence>
<dbReference type="Proteomes" id="UP000193218">
    <property type="component" value="Unassembled WGS sequence"/>
</dbReference>
<name>A0A1Y1ULV3_9TREE</name>
<evidence type="ECO:0000256" key="5">
    <source>
        <dbReference type="ARBA" id="ARBA00022679"/>
    </source>
</evidence>
<dbReference type="EC" id="2.4.1.34" evidence="3"/>
<keyword evidence="14" id="KW-1185">Reference proteome</keyword>
<feature type="transmembrane region" description="Helical" evidence="11">
    <location>
        <begin position="1268"/>
        <end position="1287"/>
    </location>
</feature>
<evidence type="ECO:0000313" key="14">
    <source>
        <dbReference type="Proteomes" id="UP000193218"/>
    </source>
</evidence>
<dbReference type="PANTHER" id="PTHR12741">
    <property type="entry name" value="LYST-INTERACTING PROTEIN LIP5 DOPAMINE RESPONSIVE PROTEIN DRG-1"/>
    <property type="match status" value="1"/>
</dbReference>
<proteinExistence type="inferred from homology"/>
<reference evidence="13 14" key="1">
    <citation type="submission" date="2017-03" db="EMBL/GenBank/DDBJ databases">
        <title>Widespread Adenine N6-methylation of Active Genes in Fungi.</title>
        <authorList>
            <consortium name="DOE Joint Genome Institute"/>
            <person name="Mondo S.J."/>
            <person name="Dannebaum R.O."/>
            <person name="Kuo R.C."/>
            <person name="Louie K.B."/>
            <person name="Bewick A.J."/>
            <person name="Labutti K."/>
            <person name="Haridas S."/>
            <person name="Kuo A."/>
            <person name="Salamov A."/>
            <person name="Ahrendt S.R."/>
            <person name="Lau R."/>
            <person name="Bowen B.P."/>
            <person name="Lipzen A."/>
            <person name="Sullivan W."/>
            <person name="Andreopoulos W.B."/>
            <person name="Clum A."/>
            <person name="Lindquist E."/>
            <person name="Daum C."/>
            <person name="Northen T.R."/>
            <person name="Ramamoorthy G."/>
            <person name="Schmitz R.J."/>
            <person name="Gryganskyi A."/>
            <person name="Culley D."/>
            <person name="Magnuson J."/>
            <person name="James T.Y."/>
            <person name="O'Malley M.A."/>
            <person name="Stajich J.E."/>
            <person name="Spatafora J.W."/>
            <person name="Visel A."/>
            <person name="Grigoriev I.V."/>
        </authorList>
    </citation>
    <scope>NUCLEOTIDE SEQUENCE [LARGE SCALE GENOMIC DNA]</scope>
    <source>
        <strain evidence="13 14">NRRL Y-17943</strain>
    </source>
</reference>
<protein>
    <recommendedName>
        <fullName evidence="3">1,3-beta-glucan synthase</fullName>
        <ecNumber evidence="3">2.4.1.34</ecNumber>
    </recommendedName>
</protein>
<feature type="transmembrane region" description="Helical" evidence="11">
    <location>
        <begin position="1318"/>
        <end position="1339"/>
    </location>
</feature>
<feature type="transmembrane region" description="Helical" evidence="11">
    <location>
        <begin position="1409"/>
        <end position="1429"/>
    </location>
</feature>
<dbReference type="GO" id="GO:0000148">
    <property type="term" value="C:1,3-beta-D-glucan synthase complex"/>
    <property type="evidence" value="ECO:0007669"/>
    <property type="project" value="InterPro"/>
</dbReference>
<feature type="compositionally biased region" description="Low complexity" evidence="10">
    <location>
        <begin position="12"/>
        <end position="22"/>
    </location>
</feature>
<comment type="caution">
    <text evidence="13">The sequence shown here is derived from an EMBL/GenBank/DDBJ whole genome shotgun (WGS) entry which is preliminary data.</text>
</comment>
<comment type="subcellular location">
    <subcellularLocation>
        <location evidence="1">Membrane</location>
        <topology evidence="1">Multi-pass membrane protein</topology>
    </subcellularLocation>
</comment>
<feature type="transmembrane region" description="Helical" evidence="11">
    <location>
        <begin position="1524"/>
        <end position="1546"/>
    </location>
</feature>
<feature type="transmembrane region" description="Helical" evidence="11">
    <location>
        <begin position="419"/>
        <end position="440"/>
    </location>
</feature>
<feature type="compositionally biased region" description="Low complexity" evidence="10">
    <location>
        <begin position="54"/>
        <end position="63"/>
    </location>
</feature>
<dbReference type="InterPro" id="IPR003440">
    <property type="entry name" value="Glyco_trans_48_dom"/>
</dbReference>
<evidence type="ECO:0000256" key="2">
    <source>
        <dbReference type="ARBA" id="ARBA00009040"/>
    </source>
</evidence>
<evidence type="ECO:0000256" key="1">
    <source>
        <dbReference type="ARBA" id="ARBA00004141"/>
    </source>
</evidence>
<feature type="compositionally biased region" description="Polar residues" evidence="10">
    <location>
        <begin position="23"/>
        <end position="37"/>
    </location>
</feature>
<dbReference type="RefSeq" id="XP_021872842.1">
    <property type="nucleotide sequence ID" value="XM_022012430.1"/>
</dbReference>
<feature type="transmembrane region" description="Helical" evidence="11">
    <location>
        <begin position="502"/>
        <end position="521"/>
    </location>
</feature>
<keyword evidence="4" id="KW-0328">Glycosyltransferase</keyword>
<evidence type="ECO:0000256" key="7">
    <source>
        <dbReference type="ARBA" id="ARBA00022989"/>
    </source>
</evidence>
<gene>
    <name evidence="13" type="ORF">BD324DRAFT_302170</name>
</gene>
<dbReference type="InterPro" id="IPR056261">
    <property type="entry name" value="FKS1-like_dom2"/>
</dbReference>
<dbReference type="GO" id="GO:0006075">
    <property type="term" value="P:(1-&gt;3)-beta-D-glucan biosynthetic process"/>
    <property type="evidence" value="ECO:0007669"/>
    <property type="project" value="InterPro"/>
</dbReference>
<dbReference type="GeneID" id="33554238"/>
<dbReference type="GO" id="GO:0051278">
    <property type="term" value="P:fungal-type cell wall polysaccharide biosynthetic process"/>
    <property type="evidence" value="ECO:0007669"/>
    <property type="project" value="TreeGrafter"/>
</dbReference>
<dbReference type="GO" id="GO:0003843">
    <property type="term" value="F:1,3-beta-D-glucan synthase activity"/>
    <property type="evidence" value="ECO:0007669"/>
    <property type="project" value="UniProtKB-EC"/>
</dbReference>
<evidence type="ECO:0000256" key="6">
    <source>
        <dbReference type="ARBA" id="ARBA00022692"/>
    </source>
</evidence>
<feature type="transmembrane region" description="Helical" evidence="11">
    <location>
        <begin position="1435"/>
        <end position="1453"/>
    </location>
</feature>
<evidence type="ECO:0000256" key="4">
    <source>
        <dbReference type="ARBA" id="ARBA00022676"/>
    </source>
</evidence>
<dbReference type="SMART" id="SM01205">
    <property type="entry name" value="FKS1_dom1"/>
    <property type="match status" value="1"/>
</dbReference>
<evidence type="ECO:0000256" key="11">
    <source>
        <dbReference type="SAM" id="Phobius"/>
    </source>
</evidence>
<comment type="catalytic activity">
    <reaction evidence="9">
        <text>[(1-&gt;3)-beta-D-glucosyl](n) + UDP-alpha-D-glucose = [(1-&gt;3)-beta-D-glucosyl](n+1) + UDP + H(+)</text>
        <dbReference type="Rhea" id="RHEA:21476"/>
        <dbReference type="Rhea" id="RHEA-COMP:11146"/>
        <dbReference type="Rhea" id="RHEA-COMP:14303"/>
        <dbReference type="ChEBI" id="CHEBI:15378"/>
        <dbReference type="ChEBI" id="CHEBI:37671"/>
        <dbReference type="ChEBI" id="CHEBI:58223"/>
        <dbReference type="ChEBI" id="CHEBI:58885"/>
        <dbReference type="EC" id="2.4.1.34"/>
    </reaction>
</comment>
<feature type="transmembrane region" description="Helical" evidence="11">
    <location>
        <begin position="630"/>
        <end position="657"/>
    </location>
</feature>
<evidence type="ECO:0000259" key="12">
    <source>
        <dbReference type="SMART" id="SM01205"/>
    </source>
</evidence>
<feature type="transmembrane region" description="Helical" evidence="11">
    <location>
        <begin position="1566"/>
        <end position="1589"/>
    </location>
</feature>
<feature type="region of interest" description="Disordered" evidence="10">
    <location>
        <begin position="1"/>
        <end position="138"/>
    </location>
</feature>
<evidence type="ECO:0000313" key="13">
    <source>
        <dbReference type="EMBL" id="ORX38979.1"/>
    </source>
</evidence>
<feature type="compositionally biased region" description="Pro residues" evidence="10">
    <location>
        <begin position="1"/>
        <end position="11"/>
    </location>
</feature>
<feature type="transmembrane region" description="Helical" evidence="11">
    <location>
        <begin position="1635"/>
        <end position="1656"/>
    </location>
</feature>
<keyword evidence="6 11" id="KW-0812">Transmembrane</keyword>
<feature type="transmembrane region" description="Helical" evidence="11">
    <location>
        <begin position="1758"/>
        <end position="1782"/>
    </location>
</feature>
<sequence>MSYPHPPPGPKHAPSSYSSGSSDPFNSTQQLPYSDNPHNPYGGAPNPGAGGAGVAPPGQAGQYTPYYDNDPEMDRRYEGGGMGRETWASESGWSQNDPDNKFGSSDFQHQSGYLPSRASTPTFTEGSRDGHRPREPYPAWTVEANIPLSKEEIEDVLIDLANKFGFQKDSSRNVYDFLMIQLDSRASRMSPNQALLTLHADYIGGEHANYRKWYFAAQLDLDDAIGAAQNPGLARVRSVARRGKGAKVGSASSKSLDSATNRWRTAMNNMSQYDRLRQVALYLLCWGEAAQVRFMPECLCFIFKCADDYYRSPECQNRVDAVPEGLYLRAVIKPLYKFLRDQGYEVVDGKFLRREKDHDQIIGYDDVNQLFWYPEGISRIVLNDKTRLVDIAPAQRFMKFDRIDWPRVFFKTYLEKRSFFHLLVNFNRIWIVHISMFWYYTAYNAPAIYAPRGSTRATAPMAWSMTALGGAVSTIIMIAATIAEFSYIPTNWNNTSHLTRRLISLLIVLAITGGPSVYIGIFDQNGQISLILGIVQFGCSALATAAFAILPSGRMFGDRVAGRSRKYLANQTFTASYPTLTKGSRAASCLLWILIFGCKLTESYFFLILSFRDPIRVMTGMKVQNCTDRYLGSNLCINQAAFTLAVMFVMDLTLFFLDTFLWYVIWNTIFSIARSFALGMSIWTPWKDIFARLPKRIYAKLLATEDMEVKYKPKVLVSQVWNAVIISMYREHLLSIEHVQKLLYHQVQSDQPGKRTLRAPAFFISQGDKGLKTEFFPKGSEAERRISFFAQSLTTAMPEPIPIDSMPTFTVLVPHYSEKILLSLREIIREEDQNTRVTLLEYLKQLHPIEWDNFVRDTKILAEESNMFNGGGNPFGSDEKADSKRADDIPFYTVGFKSAAPEYTLRTRIWASLRAQTLYRTVSGFMNYSKAIKLLYRVENPEVVQLFGGNTDQLERELERMARRKFKFVVSMQRYSKFNKEEHENAEFLLRAYPDLQIAYLDEEPARKDGQESRIFSALVDGHSEIMPNGRRRPKFRIELPGNPILGDGKSDNQNHAIVFYRGEYLQLIDANQDNYLEECLKIRNVLGEFEEFRISAQSPYAQNGHSEFNKFPVAILGAREYIFSENIGILGDIAAGKEQTFGTLAARSLSFIGGKLHYGHPDFLNAIYMNTRGGVSKAQKGLHLNEDIYAGMTAFGRGGRIKHSEYYQCGKGRDLGFGTILNFQTKIGTGMGEQMLSREYYYLGTQLPVDRFLTFYYGHPGFHINNILVMMSVQIFMLALVFLGTLNKQLPVCKYNSRGDILPGQSGCYNLQPVFKWIRRCIISIFLVFWIAFVPLFVQELTERGTGRAILRLVKHFLSLSPVFEVFSTQIYMHSILNNLTFGGARYIATGRGFATTRISFSILYSRFAGPSIYLGLRTLILLLYITMSVFIPLIIYFWITVVGLCVAPFLFNPHQFSFSDFIIDYREFLRWMSRGNSRTHANSWVGYCRLSRTRITGFKRKRLGLPSEKLSSDMPRAPWRSIIVGEIIGPLCIAIMFVICYLFVKSFPASNGVTQPGLLRIAIIALGPIVWNMALLLVLFLVSIFLGPILNTCGTNFGAVMAAIAHFGAVVGAIFAFELLWLLELWDVSHSVLGLIAVIAVQRCIFKILIAVLLTREMKGDESNRAWWTGVWTGRGMGASAMSQPAREFIVKTIEMGLFAADFLAAHVLLLFLAIPAIIPYFDRIHSMALYWLLPSKQIRPPIFSLKIKKQRRKTVFTYTLVFVAIQACLVALIVVPLLFQQVISVELGTPFGGAI</sequence>
<organism evidence="13 14">
    <name type="scientific">Kockovaella imperatae</name>
    <dbReference type="NCBI Taxonomy" id="4999"/>
    <lineage>
        <taxon>Eukaryota</taxon>
        <taxon>Fungi</taxon>
        <taxon>Dikarya</taxon>
        <taxon>Basidiomycota</taxon>
        <taxon>Agaricomycotina</taxon>
        <taxon>Tremellomycetes</taxon>
        <taxon>Tremellales</taxon>
        <taxon>Cuniculitremaceae</taxon>
        <taxon>Kockovaella</taxon>
    </lineage>
</organism>
<keyword evidence="5" id="KW-0808">Transferase</keyword>
<feature type="transmembrane region" description="Helical" evidence="11">
    <location>
        <begin position="1705"/>
        <end position="1724"/>
    </location>
</feature>
<keyword evidence="8 11" id="KW-0472">Membrane</keyword>
<evidence type="ECO:0000256" key="9">
    <source>
        <dbReference type="ARBA" id="ARBA00047777"/>
    </source>
</evidence>
<feature type="transmembrane region" description="Helical" evidence="11">
    <location>
        <begin position="1601"/>
        <end position="1623"/>
    </location>
</feature>
<dbReference type="GO" id="GO:0005886">
    <property type="term" value="C:plasma membrane"/>
    <property type="evidence" value="ECO:0007669"/>
    <property type="project" value="TreeGrafter"/>
</dbReference>
<dbReference type="InterPro" id="IPR026899">
    <property type="entry name" value="FKS1-like_dom1"/>
</dbReference>
<feature type="domain" description="1,3-beta-glucan synthase component FKS1-like" evidence="12">
    <location>
        <begin position="273"/>
        <end position="385"/>
    </location>
</feature>
<feature type="transmembrane region" description="Helical" evidence="11">
    <location>
        <begin position="590"/>
        <end position="609"/>
    </location>
</feature>
<dbReference type="STRING" id="4999.A0A1Y1ULV3"/>
<keyword evidence="7 11" id="KW-1133">Transmembrane helix</keyword>
<dbReference type="OrthoDB" id="1880850at2759"/>
<comment type="similarity">
    <text evidence="2">Belongs to the glycosyltransferase 48 family.</text>
</comment>
<dbReference type="FunCoup" id="A0A1Y1ULV3">
    <property type="interactions" value="120"/>
</dbReference>
<evidence type="ECO:0000256" key="3">
    <source>
        <dbReference type="ARBA" id="ARBA00012589"/>
    </source>
</evidence>